<dbReference type="InterPro" id="IPR014001">
    <property type="entry name" value="Helicase_ATP-bd"/>
</dbReference>
<dbReference type="OrthoDB" id="2801544at2759"/>
<dbReference type="AlphaFoldDB" id="Q5KE30"/>
<accession>Q5KE30</accession>
<dbReference type="VEuPathDB" id="FungiDB:CNG01930"/>
<feature type="domain" description="Helicase C-terminal" evidence="5">
    <location>
        <begin position="870"/>
        <end position="1057"/>
    </location>
</feature>
<dbReference type="CDD" id="cd18008">
    <property type="entry name" value="DEXDc_SHPRH-like"/>
    <property type="match status" value="1"/>
</dbReference>
<name>Q5KE30_CRYD1</name>
<dbReference type="SUPFAM" id="SSF52540">
    <property type="entry name" value="P-loop containing nucleoside triphosphate hydrolases"/>
    <property type="match status" value="2"/>
</dbReference>
<keyword evidence="7" id="KW-1185">Reference proteome</keyword>
<dbReference type="InterPro" id="IPR050628">
    <property type="entry name" value="SNF2_RAD54_helicase_TF"/>
</dbReference>
<dbReference type="PROSITE" id="PS51194">
    <property type="entry name" value="HELICASE_CTER"/>
    <property type="match status" value="1"/>
</dbReference>
<protein>
    <submittedName>
        <fullName evidence="6">DNA supercoiling, putative</fullName>
    </submittedName>
</protein>
<organism evidence="6 7">
    <name type="scientific">Cryptococcus deneoformans (strain JEC21 / ATCC MYA-565)</name>
    <name type="common">Cryptococcus neoformans var. neoformans serotype D</name>
    <dbReference type="NCBI Taxonomy" id="214684"/>
    <lineage>
        <taxon>Eukaryota</taxon>
        <taxon>Fungi</taxon>
        <taxon>Dikarya</taxon>
        <taxon>Basidiomycota</taxon>
        <taxon>Agaricomycotina</taxon>
        <taxon>Tremellomycetes</taxon>
        <taxon>Tremellales</taxon>
        <taxon>Cryptococcaceae</taxon>
        <taxon>Cryptococcus</taxon>
        <taxon>Cryptococcus neoformans species complex</taxon>
    </lineage>
</organism>
<dbReference type="GO" id="GO:0006281">
    <property type="term" value="P:DNA repair"/>
    <property type="evidence" value="ECO:0000318"/>
    <property type="project" value="GO_Central"/>
</dbReference>
<keyword evidence="3" id="KW-0067">ATP-binding</keyword>
<dbReference type="Gene3D" id="3.40.50.300">
    <property type="entry name" value="P-loop containing nucleotide triphosphate hydrolases"/>
    <property type="match status" value="1"/>
</dbReference>
<dbReference type="GO" id="GO:0005634">
    <property type="term" value="C:nucleus"/>
    <property type="evidence" value="ECO:0000318"/>
    <property type="project" value="GO_Central"/>
</dbReference>
<evidence type="ECO:0000256" key="2">
    <source>
        <dbReference type="ARBA" id="ARBA00022801"/>
    </source>
</evidence>
<dbReference type="eggNOG" id="KOG1001">
    <property type="taxonomic scope" value="Eukaryota"/>
</dbReference>
<dbReference type="PaxDb" id="214684-Q5KE30"/>
<evidence type="ECO:0000259" key="5">
    <source>
        <dbReference type="PROSITE" id="PS51194"/>
    </source>
</evidence>
<dbReference type="InterPro" id="IPR000330">
    <property type="entry name" value="SNF2_N"/>
</dbReference>
<dbReference type="STRING" id="214684.Q5KE30"/>
<feature type="region of interest" description="Disordered" evidence="4">
    <location>
        <begin position="814"/>
        <end position="852"/>
    </location>
</feature>
<proteinExistence type="predicted"/>
<dbReference type="InterPro" id="IPR001650">
    <property type="entry name" value="Helicase_C-like"/>
</dbReference>
<evidence type="ECO:0000313" key="7">
    <source>
        <dbReference type="Proteomes" id="UP000002149"/>
    </source>
</evidence>
<evidence type="ECO:0000256" key="4">
    <source>
        <dbReference type="SAM" id="MobiDB-lite"/>
    </source>
</evidence>
<dbReference type="PANTHER" id="PTHR45626">
    <property type="entry name" value="TRANSCRIPTION TERMINATION FACTOR 2-RELATED"/>
    <property type="match status" value="1"/>
</dbReference>
<dbReference type="EMBL" id="AE017347">
    <property type="protein sequence ID" value="AAW44578.2"/>
    <property type="molecule type" value="Genomic_DNA"/>
</dbReference>
<dbReference type="InParanoid" id="Q5KE30"/>
<dbReference type="Gene3D" id="3.40.50.10810">
    <property type="entry name" value="Tandem AAA-ATPase domain"/>
    <property type="match status" value="1"/>
</dbReference>
<dbReference type="PANTHER" id="PTHR45626:SF51">
    <property type="entry name" value="SNF2-RELATED DOMAIN-CONTAINING PROTEIN"/>
    <property type="match status" value="1"/>
</dbReference>
<sequence length="1150" mass="129053">MAQYDSIQLGSVTLPVPADSTLPLSSWTPLTSAIVDSFTSSLPSSRLTIGLISKALNDPGLGFQAEICNKGISSKIRCRVTPSDAQGSIWKRLPWKGRDTVVKGLLKTLERVWDYDDKSEGVLMSLTAEDNQSMQDIYASVPSPEDPLFGEATNPLDQELHDSLSNYENPHGILTRLYLYQIRSVSKMLQMETNPHKLVDPLFTPFREAGNNRIYYINLSTWDIQRHPGWFDLPRGGILCEQMGTGKTLMCLALITATQHQPTLPPNNSIEISPVFTTVAERSYPFPSHRDLRALTAFPYSQTALAFPSLVELCCNILSIHNPSAKRTSYLPPQIRSLFDRKTFYCMLPSDEDCLRTVRKRRVPNKVKKLYLAKGTLVVVPHILVAQWKLEIEKHTEEGALRLLEVGSDELPSVDELLDYDIILIDVARFAYEETSFREQHNFAPSVLLQARWKRMILDEGHVAYSKVSNAMRMAMQLSVERRWIVSGTPTRNLQQGGQMELQEMDLIGIHGSYDNAIGTASRRAWSKRDIEDATRLGVMMGGYLAAEPFKSEGRFQQYVTTHLRGKNGPSFGAVQRMKYLLSGILVKHGPKVIDTEARLPPLTILQEVIQFDPLQRVTYNVLAALIASNVYTSGGEDVDYFLHPRNIESFNQVVTNLHLACFWYSARDMEAENCLARTHDWLRNHPHCSEQVRENLQEACQHLQTALETPGWMEWMENGISIPCDGPYLPPLIKQAWSDSFDTQPDMIDVHSLNSLRALNVMGANIQELHMAGWQHRSHKCDWFWEVLTKGVPKHVLETDFGRKAVKAVAKLKNKKHREGKGRTTSAAHAPKAVPRSPSKLTKKRTGREGEIDDRLDEAGMNAISIGRQVPKSIDEGPRPLPLTIVTKTRSAKVNFILHAILDAPKNDKFVIFGNNYELGHLTEALDLLDIASTFVGHTLHVQNRRLALDYFETPGVRVCLMDLKLAARGLNLVSANRVIFLGPVWSLDVQAQAIKRVHRIGQTRPTLVQILVTEGTFEEDIARRSTTSRSADEEQLYSRAMIENPRFVYAEKKQTSAFTVRFIPKGQTLNPSENPRETTQTGAANLNWQKVGDNANATAISTSPTTVFGSYGASDQSTLDFPRSVLKKREGGGLEGTVARKKARVTFA</sequence>
<dbReference type="RefSeq" id="XP_024513209.1">
    <property type="nucleotide sequence ID" value="XM_024657541.1"/>
</dbReference>
<dbReference type="GO" id="GO:0008094">
    <property type="term" value="F:ATP-dependent activity, acting on DNA"/>
    <property type="evidence" value="ECO:0000318"/>
    <property type="project" value="GO_Central"/>
</dbReference>
<keyword evidence="1" id="KW-0547">Nucleotide-binding</keyword>
<dbReference type="GO" id="GO:0005524">
    <property type="term" value="F:ATP binding"/>
    <property type="evidence" value="ECO:0007669"/>
    <property type="project" value="UniProtKB-KW"/>
</dbReference>
<dbReference type="KEGG" id="cne:CNG01930"/>
<dbReference type="InterPro" id="IPR049730">
    <property type="entry name" value="SNF2/RAD54-like_C"/>
</dbReference>
<dbReference type="HOGENOM" id="CLU_462349_0_0_1"/>
<keyword evidence="2" id="KW-0378">Hydrolase</keyword>
<evidence type="ECO:0000256" key="1">
    <source>
        <dbReference type="ARBA" id="ARBA00022741"/>
    </source>
</evidence>
<dbReference type="Pfam" id="PF00271">
    <property type="entry name" value="Helicase_C"/>
    <property type="match status" value="1"/>
</dbReference>
<dbReference type="GO" id="GO:0016787">
    <property type="term" value="F:hydrolase activity"/>
    <property type="evidence" value="ECO:0007669"/>
    <property type="project" value="UniProtKB-KW"/>
</dbReference>
<reference evidence="6 7" key="1">
    <citation type="journal article" date="2005" name="Science">
        <title>The genome of the basidiomycetous yeast and human pathogen Cryptococcus neoformans.</title>
        <authorList>
            <person name="Loftus B.J."/>
            <person name="Fung E."/>
            <person name="Roncaglia P."/>
            <person name="Rowley D."/>
            <person name="Amedeo P."/>
            <person name="Bruno D."/>
            <person name="Vamathevan J."/>
            <person name="Miranda M."/>
            <person name="Anderson I.J."/>
            <person name="Fraser J.A."/>
            <person name="Allen J.E."/>
            <person name="Bosdet I.E."/>
            <person name="Brent M.R."/>
            <person name="Chiu R."/>
            <person name="Doering T.L."/>
            <person name="Donlin M.J."/>
            <person name="D'Souza C.A."/>
            <person name="Fox D.S."/>
            <person name="Grinberg V."/>
            <person name="Fu J."/>
            <person name="Fukushima M."/>
            <person name="Haas B.J."/>
            <person name="Huang J.C."/>
            <person name="Janbon G."/>
            <person name="Jones S.J."/>
            <person name="Koo H.L."/>
            <person name="Krzywinski M.I."/>
            <person name="Kwon-Chung J.K."/>
            <person name="Lengeler K.B."/>
            <person name="Maiti R."/>
            <person name="Marra M.A."/>
            <person name="Marra R.E."/>
            <person name="Mathewson C.A."/>
            <person name="Mitchell T.G."/>
            <person name="Pertea M."/>
            <person name="Riggs F.R."/>
            <person name="Salzberg S.L."/>
            <person name="Schein J.E."/>
            <person name="Shvartsbeyn A."/>
            <person name="Shin H."/>
            <person name="Shumway M."/>
            <person name="Specht C.A."/>
            <person name="Suh B.B."/>
            <person name="Tenney A."/>
            <person name="Utterback T.R."/>
            <person name="Wickes B.L."/>
            <person name="Wortman J.R."/>
            <person name="Wye N.H."/>
            <person name="Kronstad J.W."/>
            <person name="Lodge J.K."/>
            <person name="Heitman J."/>
            <person name="Davis R.W."/>
            <person name="Fraser C.M."/>
            <person name="Hyman R.W."/>
        </authorList>
    </citation>
    <scope>NUCLEOTIDE SEQUENCE [LARGE SCALE GENOMIC DNA]</scope>
    <source>
        <strain evidence="7">JEC21 / ATCC MYA-565</strain>
    </source>
</reference>
<dbReference type="InterPro" id="IPR038718">
    <property type="entry name" value="SNF2-like_sf"/>
</dbReference>
<evidence type="ECO:0000313" key="6">
    <source>
        <dbReference type="EMBL" id="AAW44578.2"/>
    </source>
</evidence>
<dbReference type="SMART" id="SM00490">
    <property type="entry name" value="HELICc"/>
    <property type="match status" value="1"/>
</dbReference>
<gene>
    <name evidence="6" type="ordered locus">CNG01930</name>
</gene>
<dbReference type="GeneID" id="3258743"/>
<dbReference type="Pfam" id="PF00176">
    <property type="entry name" value="SNF2-rel_dom"/>
    <property type="match status" value="1"/>
</dbReference>
<evidence type="ECO:0000256" key="3">
    <source>
        <dbReference type="ARBA" id="ARBA00022840"/>
    </source>
</evidence>
<dbReference type="SMART" id="SM00487">
    <property type="entry name" value="DEXDc"/>
    <property type="match status" value="1"/>
</dbReference>
<dbReference type="InterPro" id="IPR027417">
    <property type="entry name" value="P-loop_NTPase"/>
</dbReference>
<dbReference type="Proteomes" id="UP000002149">
    <property type="component" value="Chromosome 7"/>
</dbReference>
<dbReference type="CDD" id="cd18793">
    <property type="entry name" value="SF2_C_SNF"/>
    <property type="match status" value="1"/>
</dbReference>